<accession>A0ABU2NNQ1</accession>
<keyword evidence="3" id="KW-0547">Nucleotide-binding</keyword>
<keyword evidence="1" id="KW-0808">Transferase</keyword>
<evidence type="ECO:0000256" key="1">
    <source>
        <dbReference type="ARBA" id="ARBA00022527"/>
    </source>
</evidence>
<evidence type="ECO:0000259" key="2">
    <source>
        <dbReference type="Pfam" id="PF13581"/>
    </source>
</evidence>
<protein>
    <submittedName>
        <fullName evidence="3">ATP-binding protein</fullName>
    </submittedName>
</protein>
<evidence type="ECO:0000313" key="3">
    <source>
        <dbReference type="EMBL" id="MDT0377828.1"/>
    </source>
</evidence>
<proteinExistence type="predicted"/>
<comment type="caution">
    <text evidence="3">The sequence shown here is derived from an EMBL/GenBank/DDBJ whole genome shotgun (WGS) entry which is preliminary data.</text>
</comment>
<dbReference type="Gene3D" id="3.30.565.10">
    <property type="entry name" value="Histidine kinase-like ATPase, C-terminal domain"/>
    <property type="match status" value="1"/>
</dbReference>
<gene>
    <name evidence="3" type="ORF">RM572_03445</name>
</gene>
<feature type="domain" description="Histidine kinase/HSP90-like ATPase" evidence="2">
    <location>
        <begin position="32"/>
        <end position="136"/>
    </location>
</feature>
<dbReference type="RefSeq" id="WP_311671743.1">
    <property type="nucleotide sequence ID" value="NZ_JAVREQ010000001.1"/>
</dbReference>
<dbReference type="EMBL" id="JAVREQ010000001">
    <property type="protein sequence ID" value="MDT0377828.1"/>
    <property type="molecule type" value="Genomic_DNA"/>
</dbReference>
<dbReference type="InterPro" id="IPR003594">
    <property type="entry name" value="HATPase_dom"/>
</dbReference>
<dbReference type="Proteomes" id="UP001183414">
    <property type="component" value="Unassembled WGS sequence"/>
</dbReference>
<keyword evidence="3" id="KW-0067">ATP-binding</keyword>
<dbReference type="PANTHER" id="PTHR35526:SF3">
    <property type="entry name" value="ANTI-SIGMA-F FACTOR RSBW"/>
    <property type="match status" value="1"/>
</dbReference>
<name>A0ABU2NNQ1_9ACTN</name>
<dbReference type="PANTHER" id="PTHR35526">
    <property type="entry name" value="ANTI-SIGMA-F FACTOR RSBW-RELATED"/>
    <property type="match status" value="1"/>
</dbReference>
<dbReference type="SUPFAM" id="SSF55874">
    <property type="entry name" value="ATPase domain of HSP90 chaperone/DNA topoisomerase II/histidine kinase"/>
    <property type="match status" value="1"/>
</dbReference>
<dbReference type="CDD" id="cd16936">
    <property type="entry name" value="HATPase_RsbW-like"/>
    <property type="match status" value="1"/>
</dbReference>
<keyword evidence="1" id="KW-0723">Serine/threonine-protein kinase</keyword>
<organism evidence="3 4">
    <name type="scientific">Streptomyces hazeniae</name>
    <dbReference type="NCBI Taxonomy" id="3075538"/>
    <lineage>
        <taxon>Bacteria</taxon>
        <taxon>Bacillati</taxon>
        <taxon>Actinomycetota</taxon>
        <taxon>Actinomycetes</taxon>
        <taxon>Kitasatosporales</taxon>
        <taxon>Streptomycetaceae</taxon>
        <taxon>Streptomyces</taxon>
    </lineage>
</organism>
<dbReference type="GO" id="GO:0005524">
    <property type="term" value="F:ATP binding"/>
    <property type="evidence" value="ECO:0007669"/>
    <property type="project" value="UniProtKB-KW"/>
</dbReference>
<keyword evidence="4" id="KW-1185">Reference proteome</keyword>
<dbReference type="InterPro" id="IPR050267">
    <property type="entry name" value="Anti-sigma-factor_SerPK"/>
</dbReference>
<reference evidence="4" key="1">
    <citation type="submission" date="2023-07" db="EMBL/GenBank/DDBJ databases">
        <title>30 novel species of actinomycetes from the DSMZ collection.</title>
        <authorList>
            <person name="Nouioui I."/>
        </authorList>
    </citation>
    <scope>NUCLEOTIDE SEQUENCE [LARGE SCALE GENOMIC DNA]</scope>
    <source>
        <strain evidence="4">DSM 42041</strain>
    </source>
</reference>
<keyword evidence="1" id="KW-0418">Kinase</keyword>
<evidence type="ECO:0000313" key="4">
    <source>
        <dbReference type="Proteomes" id="UP001183414"/>
    </source>
</evidence>
<sequence length="148" mass="16268">MNAEVHVLDYEPHMVAPSHYYRTRLRPGGHSARHVRRIVRAYVTAWGMAPLTEIAELGVTELLANVVKHVPDGTCTVILRRRAHGLRVEVHDSDPALPRPGDPEGLAEQGRGLALLDALTDAWDAERTGPATKMVWFELVSRTPAGGP</sequence>
<dbReference type="Pfam" id="PF13581">
    <property type="entry name" value="HATPase_c_2"/>
    <property type="match status" value="1"/>
</dbReference>
<dbReference type="InterPro" id="IPR036890">
    <property type="entry name" value="HATPase_C_sf"/>
</dbReference>